<keyword evidence="1" id="KW-0732">Signal</keyword>
<protein>
    <recommendedName>
        <fullName evidence="2">Phytase-like domain-containing protein</fullName>
    </recommendedName>
</protein>
<evidence type="ECO:0000313" key="3">
    <source>
        <dbReference type="EMBL" id="SHF10886.1"/>
    </source>
</evidence>
<evidence type="ECO:0000313" key="4">
    <source>
        <dbReference type="Proteomes" id="UP000183987"/>
    </source>
</evidence>
<reference evidence="4" key="1">
    <citation type="submission" date="2016-11" db="EMBL/GenBank/DDBJ databases">
        <authorList>
            <person name="Varghese N."/>
            <person name="Submissions S."/>
        </authorList>
    </citation>
    <scope>NUCLEOTIDE SEQUENCE [LARGE SCALE GENOMIC DNA]</scope>
    <source>
        <strain evidence="4">DSM 29326</strain>
    </source>
</reference>
<dbReference type="InterPro" id="IPR027372">
    <property type="entry name" value="Phytase-like_dom"/>
</dbReference>
<feature type="domain" description="Phytase-like" evidence="2">
    <location>
        <begin position="49"/>
        <end position="281"/>
    </location>
</feature>
<evidence type="ECO:0000259" key="2">
    <source>
        <dbReference type="Pfam" id="PF13449"/>
    </source>
</evidence>
<accession>A0A1M4YZZ3</accession>
<dbReference type="Proteomes" id="UP000183987">
    <property type="component" value="Unassembled WGS sequence"/>
</dbReference>
<dbReference type="InterPro" id="IPR014567">
    <property type="entry name" value="UCP031900"/>
</dbReference>
<dbReference type="OrthoDB" id="9798693at2"/>
<organism evidence="3 4">
    <name type="scientific">Loktanella atrilutea</name>
    <dbReference type="NCBI Taxonomy" id="366533"/>
    <lineage>
        <taxon>Bacteria</taxon>
        <taxon>Pseudomonadati</taxon>
        <taxon>Pseudomonadota</taxon>
        <taxon>Alphaproteobacteria</taxon>
        <taxon>Rhodobacterales</taxon>
        <taxon>Roseobacteraceae</taxon>
        <taxon>Loktanella</taxon>
    </lineage>
</organism>
<dbReference type="AlphaFoldDB" id="A0A1M4YZZ3"/>
<proteinExistence type="predicted"/>
<keyword evidence="4" id="KW-1185">Reference proteome</keyword>
<gene>
    <name evidence="3" type="ORF">SAMN05444339_103305</name>
</gene>
<dbReference type="PROSITE" id="PS51257">
    <property type="entry name" value="PROKAR_LIPOPROTEIN"/>
    <property type="match status" value="1"/>
</dbReference>
<dbReference type="PIRSF" id="PIRSF031900">
    <property type="entry name" value="UCP031900"/>
    <property type="match status" value="1"/>
</dbReference>
<name>A0A1M4YZZ3_LOKAT</name>
<dbReference type="InterPro" id="IPR015943">
    <property type="entry name" value="WD40/YVTN_repeat-like_dom_sf"/>
</dbReference>
<sequence length="296" mass="32612">MRSGRRQLIVRQILFLLTLLAGCGQVFGETAAPGVTEVGRFLWTDPDKEFGGLSGIDLSPDGRTFTAVSDRGTLWQGTVERKGQVVSGMTVAHKARLHDARNRPLDGDSEGLALSPDGTIYISFEGPARVLAYDTPDGAATALPHPREFNTMERNGALEALAIGPDGALYTMPERSGQARRPFPVYRFRDGRWSVAFSIARTDTFVPVGADIGPDGLFYLLERDFTGIGFRSRVRRFDMTSGQAQTLFQTATNTYDNLEGLAVWRDATGAIRLTTVSDDNFKFFQQTQIVEYRVTD</sequence>
<dbReference type="STRING" id="366533.SAMN05444339_103305"/>
<feature type="signal peptide" evidence="1">
    <location>
        <begin position="1"/>
        <end position="28"/>
    </location>
</feature>
<dbReference type="SUPFAM" id="SSF101898">
    <property type="entry name" value="NHL repeat"/>
    <property type="match status" value="1"/>
</dbReference>
<feature type="chain" id="PRO_5012883538" description="Phytase-like domain-containing protein" evidence="1">
    <location>
        <begin position="29"/>
        <end position="296"/>
    </location>
</feature>
<dbReference type="EMBL" id="FQUE01000003">
    <property type="protein sequence ID" value="SHF10886.1"/>
    <property type="molecule type" value="Genomic_DNA"/>
</dbReference>
<dbReference type="Pfam" id="PF13449">
    <property type="entry name" value="Phytase-like"/>
    <property type="match status" value="1"/>
</dbReference>
<evidence type="ECO:0000256" key="1">
    <source>
        <dbReference type="SAM" id="SignalP"/>
    </source>
</evidence>
<dbReference type="Gene3D" id="2.130.10.10">
    <property type="entry name" value="YVTN repeat-like/Quinoprotein amine dehydrogenase"/>
    <property type="match status" value="1"/>
</dbReference>